<feature type="short sequence motif" description="GXGXXG" evidence="4">
    <location>
        <begin position="397"/>
        <end position="402"/>
    </location>
</feature>
<dbReference type="GO" id="GO:0016042">
    <property type="term" value="P:lipid catabolic process"/>
    <property type="evidence" value="ECO:0007669"/>
    <property type="project" value="UniProtKB-UniRule"/>
</dbReference>
<name>A0A4Y7T9N8_COPMI</name>
<feature type="active site" description="Nucleophile" evidence="4">
    <location>
        <position position="435"/>
    </location>
</feature>
<dbReference type="AlphaFoldDB" id="A0A4Y7T9N8"/>
<comment type="caution">
    <text evidence="6">The sequence shown here is derived from an EMBL/GenBank/DDBJ whole genome shotgun (WGS) entry which is preliminary data.</text>
</comment>
<dbReference type="CDD" id="cd07216">
    <property type="entry name" value="Pat17_PNPLA8_PNPLA9_like3"/>
    <property type="match status" value="1"/>
</dbReference>
<proteinExistence type="predicted"/>
<dbReference type="STRING" id="71717.A0A4Y7T9N8"/>
<evidence type="ECO:0000256" key="4">
    <source>
        <dbReference type="PROSITE-ProRule" id="PRU01161"/>
    </source>
</evidence>
<keyword evidence="3 4" id="KW-0443">Lipid metabolism</keyword>
<dbReference type="PANTHER" id="PTHR24185:SF1">
    <property type="entry name" value="CALCIUM-INDEPENDENT PHOSPHOLIPASE A2-GAMMA"/>
    <property type="match status" value="1"/>
</dbReference>
<dbReference type="OrthoDB" id="630895at2759"/>
<reference evidence="6 7" key="1">
    <citation type="journal article" date="2019" name="Nat. Ecol. Evol.">
        <title>Megaphylogeny resolves global patterns of mushroom evolution.</title>
        <authorList>
            <person name="Varga T."/>
            <person name="Krizsan K."/>
            <person name="Foldi C."/>
            <person name="Dima B."/>
            <person name="Sanchez-Garcia M."/>
            <person name="Sanchez-Ramirez S."/>
            <person name="Szollosi G.J."/>
            <person name="Szarkandi J.G."/>
            <person name="Papp V."/>
            <person name="Albert L."/>
            <person name="Andreopoulos W."/>
            <person name="Angelini C."/>
            <person name="Antonin V."/>
            <person name="Barry K.W."/>
            <person name="Bougher N.L."/>
            <person name="Buchanan P."/>
            <person name="Buyck B."/>
            <person name="Bense V."/>
            <person name="Catcheside P."/>
            <person name="Chovatia M."/>
            <person name="Cooper J."/>
            <person name="Damon W."/>
            <person name="Desjardin D."/>
            <person name="Finy P."/>
            <person name="Geml J."/>
            <person name="Haridas S."/>
            <person name="Hughes K."/>
            <person name="Justo A."/>
            <person name="Karasinski D."/>
            <person name="Kautmanova I."/>
            <person name="Kiss B."/>
            <person name="Kocsube S."/>
            <person name="Kotiranta H."/>
            <person name="LaButti K.M."/>
            <person name="Lechner B.E."/>
            <person name="Liimatainen K."/>
            <person name="Lipzen A."/>
            <person name="Lukacs Z."/>
            <person name="Mihaltcheva S."/>
            <person name="Morgado L.N."/>
            <person name="Niskanen T."/>
            <person name="Noordeloos M.E."/>
            <person name="Ohm R.A."/>
            <person name="Ortiz-Santana B."/>
            <person name="Ovrebo C."/>
            <person name="Racz N."/>
            <person name="Riley R."/>
            <person name="Savchenko A."/>
            <person name="Shiryaev A."/>
            <person name="Soop K."/>
            <person name="Spirin V."/>
            <person name="Szebenyi C."/>
            <person name="Tomsovsky M."/>
            <person name="Tulloss R.E."/>
            <person name="Uehling J."/>
            <person name="Grigoriev I.V."/>
            <person name="Vagvolgyi C."/>
            <person name="Papp T."/>
            <person name="Martin F.M."/>
            <person name="Miettinen O."/>
            <person name="Hibbett D.S."/>
            <person name="Nagy L.G."/>
        </authorList>
    </citation>
    <scope>NUCLEOTIDE SEQUENCE [LARGE SCALE GENOMIC DNA]</scope>
    <source>
        <strain evidence="6 7">FP101781</strain>
    </source>
</reference>
<evidence type="ECO:0000256" key="3">
    <source>
        <dbReference type="ARBA" id="ARBA00023098"/>
    </source>
</evidence>
<dbReference type="EMBL" id="QPFP01000022">
    <property type="protein sequence ID" value="TEB30648.1"/>
    <property type="molecule type" value="Genomic_DNA"/>
</dbReference>
<dbReference type="GO" id="GO:0016020">
    <property type="term" value="C:membrane"/>
    <property type="evidence" value="ECO:0007669"/>
    <property type="project" value="TreeGrafter"/>
</dbReference>
<dbReference type="Gene3D" id="3.40.1090.10">
    <property type="entry name" value="Cytosolic phospholipase A2 catalytic domain"/>
    <property type="match status" value="1"/>
</dbReference>
<organism evidence="6 7">
    <name type="scientific">Coprinellus micaceus</name>
    <name type="common">Glistening ink-cap mushroom</name>
    <name type="synonym">Coprinus micaceus</name>
    <dbReference type="NCBI Taxonomy" id="71717"/>
    <lineage>
        <taxon>Eukaryota</taxon>
        <taxon>Fungi</taxon>
        <taxon>Dikarya</taxon>
        <taxon>Basidiomycota</taxon>
        <taxon>Agaricomycotina</taxon>
        <taxon>Agaricomycetes</taxon>
        <taxon>Agaricomycetidae</taxon>
        <taxon>Agaricales</taxon>
        <taxon>Agaricineae</taxon>
        <taxon>Psathyrellaceae</taxon>
        <taxon>Coprinellus</taxon>
    </lineage>
</organism>
<keyword evidence="1 4" id="KW-0378">Hydrolase</keyword>
<evidence type="ECO:0000313" key="6">
    <source>
        <dbReference type="EMBL" id="TEB30648.1"/>
    </source>
</evidence>
<keyword evidence="7" id="KW-1185">Reference proteome</keyword>
<feature type="short sequence motif" description="DGA/G" evidence="4">
    <location>
        <begin position="578"/>
        <end position="580"/>
    </location>
</feature>
<accession>A0A4Y7T9N8</accession>
<sequence length="756" mass="84083">MPSISTLAESNTLCVVEASSPESVSKVWFRSKPIDRTFVYRAIQLQLQTDSSDHGHDDGLTAGQWSWFEVEEHVWRSHWNRTDPDDTEGSVARHFGFVFDRRHELFDVLKIGHVIGVRVCAKYAGWKNLAKAGRLNAKLLDEDVFSPVSWTLSSDESNDMPLDIPDTIQDGVYTLTTTSGCSLVGTSDQQTDEIWFTTPALQDFTISKLQDIQLFTVAHNPGKSEPGVTGVWSWFDIVVLETPESQIPRVKDGRSLVWRSHDVLPSFDEEEEQTGILFHSRHDIFAHLEPGNVVAVRPCVRFAGWQLHAHSARLVVRISNQGARPEIRKPKVDWEAVTDATQKLHGALSKYLDELTPEGKPPAVSVETALLGQEIRSDWEYGAKQSHQPLRLLSFDGGGVRGISSLYILKDIMAKVTGDPNAKPCEYFDMMAGTSTGGLLAIMLGRLRMTIDECIATYNELAEEIFASTVFAKIDNASDTGARYSAKALEDAIKKIVKRKTGNPDALMRDPDGDCEVFVLTCRADDLSNSVATHMRTYTNGNVEKSFADYKIWEAARATSAAPTYFPRIKLGDHEYIDGGVGFNNPVLLLLGEARVYYGFARPISCLVTIGTGMNPNVVLPNTSSNALGNVGGTLLTLERMWELVTLSEHAHQMAQAISEPGTYYRFNVGKKLAEKRWIESVAPTVFQRWFGSGGKVEEKYTPENWAKVTIALDDYEGMEDFVKLTIEFMKAEVEKVSKAAGRLPPRRLPALIAKE</sequence>
<dbReference type="PROSITE" id="PS51635">
    <property type="entry name" value="PNPLA"/>
    <property type="match status" value="1"/>
</dbReference>
<dbReference type="PANTHER" id="PTHR24185">
    <property type="entry name" value="CALCIUM-INDEPENDENT PHOSPHOLIPASE A2-GAMMA"/>
    <property type="match status" value="1"/>
</dbReference>
<feature type="short sequence motif" description="GXSXG" evidence="4">
    <location>
        <begin position="433"/>
        <end position="437"/>
    </location>
</feature>
<evidence type="ECO:0000313" key="7">
    <source>
        <dbReference type="Proteomes" id="UP000298030"/>
    </source>
</evidence>
<protein>
    <submittedName>
        <fullName evidence="6">Phospholipase</fullName>
    </submittedName>
</protein>
<gene>
    <name evidence="6" type="ORF">FA13DRAFT_1774757</name>
</gene>
<dbReference type="Proteomes" id="UP000298030">
    <property type="component" value="Unassembled WGS sequence"/>
</dbReference>
<feature type="active site" description="Proton acceptor" evidence="4">
    <location>
        <position position="578"/>
    </location>
</feature>
<evidence type="ECO:0000259" key="5">
    <source>
        <dbReference type="PROSITE" id="PS51635"/>
    </source>
</evidence>
<feature type="domain" description="PNPLA" evidence="5">
    <location>
        <begin position="393"/>
        <end position="591"/>
    </location>
</feature>
<evidence type="ECO:0000256" key="2">
    <source>
        <dbReference type="ARBA" id="ARBA00022963"/>
    </source>
</evidence>
<evidence type="ECO:0000256" key="1">
    <source>
        <dbReference type="ARBA" id="ARBA00022801"/>
    </source>
</evidence>
<dbReference type="InterPro" id="IPR002641">
    <property type="entry name" value="PNPLA_dom"/>
</dbReference>
<keyword evidence="2 4" id="KW-0442">Lipid degradation</keyword>
<dbReference type="InterPro" id="IPR016035">
    <property type="entry name" value="Acyl_Trfase/lysoPLipase"/>
</dbReference>
<dbReference type="Pfam" id="PF01734">
    <property type="entry name" value="Patatin"/>
    <property type="match status" value="1"/>
</dbReference>
<dbReference type="SUPFAM" id="SSF52151">
    <property type="entry name" value="FabD/lysophospholipase-like"/>
    <property type="match status" value="1"/>
</dbReference>
<dbReference type="GO" id="GO:0019369">
    <property type="term" value="P:arachidonate metabolic process"/>
    <property type="evidence" value="ECO:0007669"/>
    <property type="project" value="TreeGrafter"/>
</dbReference>
<dbReference type="GO" id="GO:0047499">
    <property type="term" value="F:calcium-independent phospholipase A2 activity"/>
    <property type="evidence" value="ECO:0007669"/>
    <property type="project" value="TreeGrafter"/>
</dbReference>
<dbReference type="GO" id="GO:0046486">
    <property type="term" value="P:glycerolipid metabolic process"/>
    <property type="evidence" value="ECO:0007669"/>
    <property type="project" value="UniProtKB-ARBA"/>
</dbReference>